<proteinExistence type="predicted"/>
<dbReference type="RefSeq" id="XP_002290469.1">
    <property type="nucleotide sequence ID" value="XM_002290433.1"/>
</dbReference>
<accession>B8C414</accession>
<dbReference type="EMBL" id="CM000642">
    <property type="protein sequence ID" value="EED92221.1"/>
    <property type="molecule type" value="Genomic_DNA"/>
</dbReference>
<reference evidence="1 2" key="1">
    <citation type="journal article" date="2004" name="Science">
        <title>The genome of the diatom Thalassiosira pseudonana: ecology, evolution, and metabolism.</title>
        <authorList>
            <person name="Armbrust E.V."/>
            <person name="Berges J.A."/>
            <person name="Bowler C."/>
            <person name="Green B.R."/>
            <person name="Martinez D."/>
            <person name="Putnam N.H."/>
            <person name="Zhou S."/>
            <person name="Allen A.E."/>
            <person name="Apt K.E."/>
            <person name="Bechner M."/>
            <person name="Brzezinski M.A."/>
            <person name="Chaal B.K."/>
            <person name="Chiovitti A."/>
            <person name="Davis A.K."/>
            <person name="Demarest M.S."/>
            <person name="Detter J.C."/>
            <person name="Glavina T."/>
            <person name="Goodstein D."/>
            <person name="Hadi M.Z."/>
            <person name="Hellsten U."/>
            <person name="Hildebrand M."/>
            <person name="Jenkins B.D."/>
            <person name="Jurka J."/>
            <person name="Kapitonov V.V."/>
            <person name="Kroger N."/>
            <person name="Lau W.W."/>
            <person name="Lane T.W."/>
            <person name="Larimer F.W."/>
            <person name="Lippmeier J.C."/>
            <person name="Lucas S."/>
            <person name="Medina M."/>
            <person name="Montsant A."/>
            <person name="Obornik M."/>
            <person name="Parker M.S."/>
            <person name="Palenik B."/>
            <person name="Pazour G.J."/>
            <person name="Richardson P.M."/>
            <person name="Rynearson T.A."/>
            <person name="Saito M.A."/>
            <person name="Schwartz D.C."/>
            <person name="Thamatrakoln K."/>
            <person name="Valentin K."/>
            <person name="Vardi A."/>
            <person name="Wilkerson F.P."/>
            <person name="Rokhsar D.S."/>
        </authorList>
    </citation>
    <scope>NUCLEOTIDE SEQUENCE [LARGE SCALE GENOMIC DNA]</scope>
    <source>
        <strain evidence="1 2">CCMP1335</strain>
    </source>
</reference>
<keyword evidence="2" id="KW-1185">Reference proteome</keyword>
<dbReference type="OMA" id="LECQSHI"/>
<dbReference type="HOGENOM" id="CLU_1040072_0_0_1"/>
<sequence length="268" mass="30058">MSTCIMIEDTSTLNDTFGFKRRIADLDLACNNGSKRGRVFSYFPSVDVGFNDDEVTNVTPTAEDYANLIFCSSDNESEEEAVVAQPVHKWRSSLVVNGSSNTNTRRPTKRRLHFGALIPSVHELPDVAPSSEMTPEEKSNAWINLSDLEQMKSSAQHSISEMRTLIIKSTSSPTQKKSNFRSLMLQLENDTGSSIRGLEHRVFRRRQPRSAVIKEVLECQSHINGLAKFGHKMSYEDKADLMANASMQRSRSAVVVALTNARHDFEEL</sequence>
<reference evidence="1 2" key="2">
    <citation type="journal article" date="2008" name="Nature">
        <title>The Phaeodactylum genome reveals the evolutionary history of diatom genomes.</title>
        <authorList>
            <person name="Bowler C."/>
            <person name="Allen A.E."/>
            <person name="Badger J.H."/>
            <person name="Grimwood J."/>
            <person name="Jabbari K."/>
            <person name="Kuo A."/>
            <person name="Maheswari U."/>
            <person name="Martens C."/>
            <person name="Maumus F."/>
            <person name="Otillar R.P."/>
            <person name="Rayko E."/>
            <person name="Salamov A."/>
            <person name="Vandepoele K."/>
            <person name="Beszteri B."/>
            <person name="Gruber A."/>
            <person name="Heijde M."/>
            <person name="Katinka M."/>
            <person name="Mock T."/>
            <person name="Valentin K."/>
            <person name="Verret F."/>
            <person name="Berges J.A."/>
            <person name="Brownlee C."/>
            <person name="Cadoret J.P."/>
            <person name="Chiovitti A."/>
            <person name="Choi C.J."/>
            <person name="Coesel S."/>
            <person name="De Martino A."/>
            <person name="Detter J.C."/>
            <person name="Durkin C."/>
            <person name="Falciatore A."/>
            <person name="Fournet J."/>
            <person name="Haruta M."/>
            <person name="Huysman M.J."/>
            <person name="Jenkins B.D."/>
            <person name="Jiroutova K."/>
            <person name="Jorgensen R.E."/>
            <person name="Joubert Y."/>
            <person name="Kaplan A."/>
            <person name="Kroger N."/>
            <person name="Kroth P.G."/>
            <person name="La Roche J."/>
            <person name="Lindquist E."/>
            <person name="Lommer M."/>
            <person name="Martin-Jezequel V."/>
            <person name="Lopez P.J."/>
            <person name="Lucas S."/>
            <person name="Mangogna M."/>
            <person name="McGinnis K."/>
            <person name="Medlin L.K."/>
            <person name="Montsant A."/>
            <person name="Oudot-Le Secq M.P."/>
            <person name="Napoli C."/>
            <person name="Obornik M."/>
            <person name="Parker M.S."/>
            <person name="Petit J.L."/>
            <person name="Porcel B.M."/>
            <person name="Poulsen N."/>
            <person name="Robison M."/>
            <person name="Rychlewski L."/>
            <person name="Rynearson T.A."/>
            <person name="Schmutz J."/>
            <person name="Shapiro H."/>
            <person name="Siaut M."/>
            <person name="Stanley M."/>
            <person name="Sussman M.R."/>
            <person name="Taylor A.R."/>
            <person name="Vardi A."/>
            <person name="von Dassow P."/>
            <person name="Vyverman W."/>
            <person name="Willis A."/>
            <person name="Wyrwicz L.S."/>
            <person name="Rokhsar D.S."/>
            <person name="Weissenbach J."/>
            <person name="Armbrust E.V."/>
            <person name="Green B.R."/>
            <person name="Van de Peer Y."/>
            <person name="Grigoriev I.V."/>
        </authorList>
    </citation>
    <scope>NUCLEOTIDE SEQUENCE [LARGE SCALE GENOMIC DNA]</scope>
    <source>
        <strain evidence="1 2">CCMP1335</strain>
    </source>
</reference>
<dbReference type="InParanoid" id="B8C414"/>
<dbReference type="KEGG" id="tps:THAPSDRAFT_5835"/>
<dbReference type="eggNOG" id="ENOG502R7A3">
    <property type="taxonomic scope" value="Eukaryota"/>
</dbReference>
<protein>
    <submittedName>
        <fullName evidence="1">Uncharacterized protein</fullName>
    </submittedName>
</protein>
<dbReference type="GeneID" id="7447221"/>
<dbReference type="AlphaFoldDB" id="B8C414"/>
<evidence type="ECO:0000313" key="1">
    <source>
        <dbReference type="EMBL" id="EED92221.1"/>
    </source>
</evidence>
<name>B8C414_THAPS</name>
<organism evidence="1 2">
    <name type="scientific">Thalassiosira pseudonana</name>
    <name type="common">Marine diatom</name>
    <name type="synonym">Cyclotella nana</name>
    <dbReference type="NCBI Taxonomy" id="35128"/>
    <lineage>
        <taxon>Eukaryota</taxon>
        <taxon>Sar</taxon>
        <taxon>Stramenopiles</taxon>
        <taxon>Ochrophyta</taxon>
        <taxon>Bacillariophyta</taxon>
        <taxon>Coscinodiscophyceae</taxon>
        <taxon>Thalassiosirophycidae</taxon>
        <taxon>Thalassiosirales</taxon>
        <taxon>Thalassiosiraceae</taxon>
        <taxon>Thalassiosira</taxon>
    </lineage>
</organism>
<dbReference type="PaxDb" id="35128-Thaps5835"/>
<evidence type="ECO:0000313" key="2">
    <source>
        <dbReference type="Proteomes" id="UP000001449"/>
    </source>
</evidence>
<dbReference type="Proteomes" id="UP000001449">
    <property type="component" value="Chromosome 5"/>
</dbReference>
<gene>
    <name evidence="1" type="ORF">THAPSDRAFT_5835</name>
</gene>